<dbReference type="CDD" id="cd00146">
    <property type="entry name" value="PKD"/>
    <property type="match status" value="3"/>
</dbReference>
<proteinExistence type="predicted"/>
<dbReference type="InterPro" id="IPR022409">
    <property type="entry name" value="PKD/Chitinase_dom"/>
</dbReference>
<comment type="caution">
    <text evidence="2">The sequence shown here is derived from an EMBL/GenBank/DDBJ whole genome shotgun (WGS) entry which is preliminary data.</text>
</comment>
<dbReference type="SUPFAM" id="SSF49299">
    <property type="entry name" value="PKD domain"/>
    <property type="match status" value="3"/>
</dbReference>
<dbReference type="SMART" id="SM00089">
    <property type="entry name" value="PKD"/>
    <property type="match status" value="4"/>
</dbReference>
<dbReference type="Gene3D" id="2.60.40.10">
    <property type="entry name" value="Immunoglobulins"/>
    <property type="match status" value="3"/>
</dbReference>
<dbReference type="Pfam" id="PF13585">
    <property type="entry name" value="CHU_C"/>
    <property type="match status" value="1"/>
</dbReference>
<dbReference type="PROSITE" id="PS50093">
    <property type="entry name" value="PKD"/>
    <property type="match status" value="3"/>
</dbReference>
<dbReference type="Proteomes" id="UP001501126">
    <property type="component" value="Unassembled WGS sequence"/>
</dbReference>
<dbReference type="RefSeq" id="WP_343788554.1">
    <property type="nucleotide sequence ID" value="NZ_BAAAFH010000022.1"/>
</dbReference>
<organism evidence="2 3">
    <name type="scientific">Wandonia haliotis</name>
    <dbReference type="NCBI Taxonomy" id="574963"/>
    <lineage>
        <taxon>Bacteria</taxon>
        <taxon>Pseudomonadati</taxon>
        <taxon>Bacteroidota</taxon>
        <taxon>Flavobacteriia</taxon>
        <taxon>Flavobacteriales</taxon>
        <taxon>Crocinitomicaceae</taxon>
        <taxon>Wandonia</taxon>
    </lineage>
</organism>
<dbReference type="EMBL" id="BAAAFH010000022">
    <property type="protein sequence ID" value="GAA0876205.1"/>
    <property type="molecule type" value="Genomic_DNA"/>
</dbReference>
<dbReference type="InterPro" id="IPR026341">
    <property type="entry name" value="T9SS_type_B"/>
</dbReference>
<feature type="domain" description="PKD" evidence="1">
    <location>
        <begin position="829"/>
        <end position="857"/>
    </location>
</feature>
<reference evidence="3" key="1">
    <citation type="journal article" date="2019" name="Int. J. Syst. Evol. Microbiol.">
        <title>The Global Catalogue of Microorganisms (GCM) 10K type strain sequencing project: providing services to taxonomists for standard genome sequencing and annotation.</title>
        <authorList>
            <consortium name="The Broad Institute Genomics Platform"/>
            <consortium name="The Broad Institute Genome Sequencing Center for Infectious Disease"/>
            <person name="Wu L."/>
            <person name="Ma J."/>
        </authorList>
    </citation>
    <scope>NUCLEOTIDE SEQUENCE [LARGE SCALE GENOMIC DNA]</scope>
    <source>
        <strain evidence="3">JCM 16083</strain>
    </source>
</reference>
<dbReference type="Pfam" id="PF18911">
    <property type="entry name" value="PKD_4"/>
    <property type="match status" value="3"/>
</dbReference>
<feature type="domain" description="PKD" evidence="1">
    <location>
        <begin position="413"/>
        <end position="508"/>
    </location>
</feature>
<dbReference type="NCBIfam" id="TIGR04131">
    <property type="entry name" value="Bac_Flav_CTERM"/>
    <property type="match status" value="1"/>
</dbReference>
<gene>
    <name evidence="2" type="ORF">GCM10009118_26150</name>
</gene>
<dbReference type="PANTHER" id="PTHR36842:SF1">
    <property type="entry name" value="PROTEIN TOLB"/>
    <property type="match status" value="1"/>
</dbReference>
<accession>A0ABP3Y416</accession>
<evidence type="ECO:0000259" key="1">
    <source>
        <dbReference type="PROSITE" id="PS50093"/>
    </source>
</evidence>
<dbReference type="InterPro" id="IPR013783">
    <property type="entry name" value="Ig-like_fold"/>
</dbReference>
<dbReference type="InterPro" id="IPR035986">
    <property type="entry name" value="PKD_dom_sf"/>
</dbReference>
<sequence length="984" mass="106519">MKKYSCYLLVLFILWVPEVVGQEDHFHVHTEEEAMSFVKRSTVGEITDYIAGELSFFKISDDLKLNLYRQSHRETVDHIIKRRTVFAKNLAKNLKSGKIRSLEEVYQEYRNWIANLEQEIELIPFSKEKTEEAYSLRSREMNGPCENMDFEDGTFNGWELTAGTHPGNAYGVSGVNTVAPGGQHQIMNGGNDPVVGIPRVNPDGGQFSARIGDGASSGANVAMLKQTYLVDMSNAIFTYSYAVVVEEPGHPLAEQPYFIVRLYDESGNDIPCGSYSVQSTASNPDFINAGNDVLYQNWKTAFAPLTSYIGQNVTIEFRVADCSQSGHYGYAYVDATCRPFGVITSTGGTFICGSDPLTLTAPDGAASYLWNTGETTQSITVTTGGYYEVEMVPVTGVSCSITASVTVGNAPYPVADFTMAPSTVCENDDISFTDNSTVSSGNIEFWQWDFGDGVVTQSANGPITNETDTEGTYEDPVHTYGASGNLNVTLTVTSDAGCSATTTHPVTVSPAPLISAGPDQNLCPGDPFTPQGQGGVSYTWDQGLTDGVEIAVGTTTITYAVTGVDAIGCFATDSVTIFIDQVEVPDAGSDQVVCDGESVILSASTDPGYAWDNGVQDGVAFVPSQTTVYTITYTSPNGCQASDDVLVTVNSNPAVWAGNDISVCEGETVVLTGSGAVSYEWDNGIVDGQSFVPDRSGTYTVIGTDQNGCQNTDDVYLNWVATPQVDFIADTLDGCIPIHVTYTANTTGAIASCLWNFGDGSTSTQCGDISHTYSAQGCYTVSYSVATAEGCANEITKNDYICSYPNPTADFTPTPNILTTLDWESEMINESSGAVSYLWDFGDESPTSTEISPTHEFPTNYGGDYLVTLIAYSEDGCADTISQLVVVNEVILYYVPNTFTPDNDEFNEVFKPVFSQGYDPYNYNLLIFNRWGEVLFESNDAEFGWDGTYGGKIVEDGTYVWKITYKVKDIDKRHIISGHVTLIR</sequence>
<evidence type="ECO:0000313" key="2">
    <source>
        <dbReference type="EMBL" id="GAA0876205.1"/>
    </source>
</evidence>
<evidence type="ECO:0000313" key="3">
    <source>
        <dbReference type="Proteomes" id="UP001501126"/>
    </source>
</evidence>
<protein>
    <recommendedName>
        <fullName evidence="1">PKD domain-containing protein</fullName>
    </recommendedName>
</protein>
<keyword evidence="3" id="KW-1185">Reference proteome</keyword>
<name>A0ABP3Y416_9FLAO</name>
<feature type="domain" description="PKD" evidence="1">
    <location>
        <begin position="723"/>
        <end position="790"/>
    </location>
</feature>
<dbReference type="PANTHER" id="PTHR36842">
    <property type="entry name" value="PROTEIN TOLB HOMOLOG"/>
    <property type="match status" value="1"/>
</dbReference>
<dbReference type="InterPro" id="IPR000601">
    <property type="entry name" value="PKD_dom"/>
</dbReference>